<dbReference type="InterPro" id="IPR024467">
    <property type="entry name" value="Xre/MbcA/ParS-like_toxin-bd"/>
</dbReference>
<keyword evidence="3" id="KW-1185">Reference proteome</keyword>
<organism evidence="2 3">
    <name type="scientific">Azospirillum melinis</name>
    <dbReference type="NCBI Taxonomy" id="328839"/>
    <lineage>
        <taxon>Bacteria</taxon>
        <taxon>Pseudomonadati</taxon>
        <taxon>Pseudomonadota</taxon>
        <taxon>Alphaproteobacteria</taxon>
        <taxon>Rhodospirillales</taxon>
        <taxon>Azospirillaceae</taxon>
        <taxon>Azospirillum</taxon>
    </lineage>
</organism>
<reference evidence="2 3" key="1">
    <citation type="submission" date="2019-10" db="EMBL/GenBank/DDBJ databases">
        <title>Genome sequence of Azospirillum melinis.</title>
        <authorList>
            <person name="Ambrosini A."/>
            <person name="Sant'Anna F.H."/>
            <person name="Cassan F.D."/>
            <person name="Souza E.M."/>
            <person name="Passaglia L.M.P."/>
        </authorList>
    </citation>
    <scope>NUCLEOTIDE SEQUENCE [LARGE SCALE GENOMIC DNA]</scope>
    <source>
        <strain evidence="2 3">TMCY0552</strain>
    </source>
</reference>
<protein>
    <submittedName>
        <fullName evidence="2">DUF2384 domain-containing protein</fullName>
    </submittedName>
</protein>
<accession>A0ABX2KGC7</accession>
<dbReference type="Pfam" id="PF09722">
    <property type="entry name" value="Xre_MbcA_ParS_C"/>
    <property type="match status" value="1"/>
</dbReference>
<dbReference type="Proteomes" id="UP000605086">
    <property type="component" value="Unassembled WGS sequence"/>
</dbReference>
<name>A0ABX2KGC7_9PROT</name>
<comment type="caution">
    <text evidence="2">The sequence shown here is derived from an EMBL/GenBank/DDBJ whole genome shotgun (WGS) entry which is preliminary data.</text>
</comment>
<feature type="domain" description="Antitoxin Xre/MbcA/ParS-like toxin-binding" evidence="1">
    <location>
        <begin position="17"/>
        <end position="63"/>
    </location>
</feature>
<sequence>MIGVNAMVDGGLVFDRAVEVLGTAERATEWMGCKESLLGAKPGELVETGDGTARVLHCLRRIELGQPV</sequence>
<evidence type="ECO:0000313" key="3">
    <source>
        <dbReference type="Proteomes" id="UP000605086"/>
    </source>
</evidence>
<evidence type="ECO:0000259" key="1">
    <source>
        <dbReference type="Pfam" id="PF09722"/>
    </source>
</evidence>
<gene>
    <name evidence="2" type="ORF">GBZ48_25790</name>
</gene>
<proteinExistence type="predicted"/>
<evidence type="ECO:0000313" key="2">
    <source>
        <dbReference type="EMBL" id="NUB02660.1"/>
    </source>
</evidence>
<dbReference type="EMBL" id="WHOS01000044">
    <property type="protein sequence ID" value="NUB02660.1"/>
    <property type="molecule type" value="Genomic_DNA"/>
</dbReference>
<dbReference type="RefSeq" id="WP_174473634.1">
    <property type="nucleotide sequence ID" value="NZ_JAGINN010000021.1"/>
</dbReference>